<protein>
    <submittedName>
        <fullName evidence="5">TAP-like protein</fullName>
    </submittedName>
</protein>
<dbReference type="PROSITE" id="PS51257">
    <property type="entry name" value="PROKAR_LIPOPROTEIN"/>
    <property type="match status" value="1"/>
</dbReference>
<evidence type="ECO:0000256" key="3">
    <source>
        <dbReference type="SAM" id="SignalP"/>
    </source>
</evidence>
<keyword evidence="3" id="KW-0732">Signal</keyword>
<dbReference type="InterPro" id="IPR051601">
    <property type="entry name" value="Serine_prot/Carboxylest_S33"/>
</dbReference>
<keyword evidence="6" id="KW-1185">Reference proteome</keyword>
<dbReference type="EMBL" id="AUBJ02000001">
    <property type="protein sequence ID" value="MCP2331720.1"/>
    <property type="molecule type" value="Genomic_DNA"/>
</dbReference>
<reference evidence="5 6" key="1">
    <citation type="submission" date="2013-07" db="EMBL/GenBank/DDBJ databases">
        <authorList>
            <consortium name="DOE Joint Genome Institute"/>
            <person name="Reeve W."/>
            <person name="Huntemann M."/>
            <person name="Han J."/>
            <person name="Chen A."/>
            <person name="Kyrpides N."/>
            <person name="Mavromatis K."/>
            <person name="Markowitz V."/>
            <person name="Palaniappan K."/>
            <person name="Ivanova N."/>
            <person name="Schaumberg A."/>
            <person name="Pati A."/>
            <person name="Liolios K."/>
            <person name="Nordberg H.P."/>
            <person name="Cantor M.N."/>
            <person name="Hua S.X."/>
            <person name="Woyke T."/>
        </authorList>
    </citation>
    <scope>NUCLEOTIDE SEQUENCE [LARGE SCALE GENOMIC DNA]</scope>
    <source>
        <strain evidence="5 6">DSM 43889</strain>
    </source>
</reference>
<accession>A0ABT1JGT2</accession>
<evidence type="ECO:0000313" key="6">
    <source>
        <dbReference type="Proteomes" id="UP000791080"/>
    </source>
</evidence>
<gene>
    <name evidence="5" type="ORF">G443_001990</name>
</gene>
<dbReference type="Proteomes" id="UP000791080">
    <property type="component" value="Unassembled WGS sequence"/>
</dbReference>
<dbReference type="InterPro" id="IPR029058">
    <property type="entry name" value="AB_hydrolase_fold"/>
</dbReference>
<keyword evidence="2" id="KW-0378">Hydrolase</keyword>
<dbReference type="PANTHER" id="PTHR43248:SF25">
    <property type="entry name" value="AB HYDROLASE-1 DOMAIN-CONTAINING PROTEIN-RELATED"/>
    <property type="match status" value="1"/>
</dbReference>
<name>A0ABT1JGT2_ACTCY</name>
<dbReference type="PANTHER" id="PTHR43248">
    <property type="entry name" value="2-SUCCINYL-6-HYDROXY-2,4-CYCLOHEXADIENE-1-CARBOXYLATE SYNTHASE"/>
    <property type="match status" value="1"/>
</dbReference>
<reference evidence="5 6" key="2">
    <citation type="submission" date="2022-06" db="EMBL/GenBank/DDBJ databases">
        <title>Genomic Encyclopedia of Type Strains, Phase I: the one thousand microbial genomes (KMG-I) project.</title>
        <authorList>
            <person name="Kyrpides N."/>
        </authorList>
    </citation>
    <scope>NUCLEOTIDE SEQUENCE [LARGE SCALE GENOMIC DNA]</scope>
    <source>
        <strain evidence="5 6">DSM 43889</strain>
    </source>
</reference>
<dbReference type="InterPro" id="IPR013595">
    <property type="entry name" value="Pept_S33_TAP-like_C"/>
</dbReference>
<comment type="similarity">
    <text evidence="1">Belongs to the peptidase S33 family.</text>
</comment>
<comment type="caution">
    <text evidence="5">The sequence shown here is derived from an EMBL/GenBank/DDBJ whole genome shotgun (WGS) entry which is preliminary data.</text>
</comment>
<organism evidence="5 6">
    <name type="scientific">Actinoalloteichus caeruleus DSM 43889</name>
    <dbReference type="NCBI Taxonomy" id="1120930"/>
    <lineage>
        <taxon>Bacteria</taxon>
        <taxon>Bacillati</taxon>
        <taxon>Actinomycetota</taxon>
        <taxon>Actinomycetes</taxon>
        <taxon>Pseudonocardiales</taxon>
        <taxon>Pseudonocardiaceae</taxon>
        <taxon>Actinoalloteichus</taxon>
        <taxon>Actinoalloteichus cyanogriseus</taxon>
    </lineage>
</organism>
<feature type="chain" id="PRO_5047254228" evidence="3">
    <location>
        <begin position="29"/>
        <end position="523"/>
    </location>
</feature>
<sequence length="523" mass="54787">MPRTRSHAVGLALTLAAVVAATSCSAGASTPPPVAVAADPDRSVTVEPGTDPVPLPPLEEPGAHTIHWADCTQHTRQRLGLPQEAETRSYECGSVTGPLDSPEQPNFGTATTHVLRVGTGAVPLVVLNDVGGAPGSLYAARLAEALPAELLETFSLIGVDRRGTGMSDPISCVRGDDRENMVGFDPAVTDVAGQDSLHSSSSSAAKECTWLLEYRARAFDPARTAGDLEVLRLELGMSRINAIARGDGSEVLVSYAQRFPDHVGRVVLDGVPDLSSDALARAEERAATAERAFEAFTSSCAARADCPLGPDPGGAVAELAEVLRREPLLTSDAMITPGTLTRVLLDGLAVPEEWPEVAEAVAAARDGDGVPLGTRLRDTLWEGPLDPPRFDASLVTRCNASALRLPPNQVAELSEEWHADYPTFGGLFAQELLHCTAWPVPYQGTEGDTVRGAPPVMVVSTATDPVTPGPATRRMAGRFDSAVLVDWQGTGHGGLARSSCVTDAAVSFLVDGEAPENDVVCPP</sequence>
<dbReference type="Gene3D" id="3.40.50.1820">
    <property type="entry name" value="alpha/beta hydrolase"/>
    <property type="match status" value="1"/>
</dbReference>
<evidence type="ECO:0000256" key="2">
    <source>
        <dbReference type="ARBA" id="ARBA00022801"/>
    </source>
</evidence>
<dbReference type="Pfam" id="PF08386">
    <property type="entry name" value="Abhydrolase_4"/>
    <property type="match status" value="1"/>
</dbReference>
<evidence type="ECO:0000256" key="1">
    <source>
        <dbReference type="ARBA" id="ARBA00010088"/>
    </source>
</evidence>
<feature type="signal peptide" evidence="3">
    <location>
        <begin position="1"/>
        <end position="28"/>
    </location>
</feature>
<evidence type="ECO:0000313" key="5">
    <source>
        <dbReference type="EMBL" id="MCP2331720.1"/>
    </source>
</evidence>
<dbReference type="SUPFAM" id="SSF53474">
    <property type="entry name" value="alpha/beta-Hydrolases"/>
    <property type="match status" value="1"/>
</dbReference>
<feature type="domain" description="Peptidase S33 tripeptidyl aminopeptidase-like C-terminal" evidence="4">
    <location>
        <begin position="422"/>
        <end position="521"/>
    </location>
</feature>
<evidence type="ECO:0000259" key="4">
    <source>
        <dbReference type="Pfam" id="PF08386"/>
    </source>
</evidence>
<dbReference type="RefSeq" id="WP_026418360.1">
    <property type="nucleotide sequence ID" value="NZ_AUBJ02000001.1"/>
</dbReference>
<proteinExistence type="inferred from homology"/>